<evidence type="ECO:0000256" key="2">
    <source>
        <dbReference type="SAM" id="SignalP"/>
    </source>
</evidence>
<evidence type="ECO:0000256" key="1">
    <source>
        <dbReference type="SAM" id="MobiDB-lite"/>
    </source>
</evidence>
<protein>
    <submittedName>
        <fullName evidence="3">CG13114</fullName>
    </submittedName>
</protein>
<dbReference type="STRING" id="30019.A0A0M5J182"/>
<feature type="signal peptide" evidence="2">
    <location>
        <begin position="1"/>
        <end position="23"/>
    </location>
</feature>
<dbReference type="OrthoDB" id="8030445at2759"/>
<keyword evidence="4" id="KW-1185">Reference proteome</keyword>
<name>A0A0M5J182_DROBS</name>
<dbReference type="EMBL" id="CP012523">
    <property type="protein sequence ID" value="ALC38468.1"/>
    <property type="molecule type" value="Genomic_DNA"/>
</dbReference>
<gene>
    <name evidence="3" type="ORF">Dbus_chr2Lg553</name>
</gene>
<dbReference type="Proteomes" id="UP000494163">
    <property type="component" value="Chromosome 2L"/>
</dbReference>
<sequence>MIVRNSLLCALLALTLTATSTLAHFPQYCAECEQEIWEQVPCSEISSTTLRPPIPTTASPGPGTDSTTPSSTPLITSTSTSTAAPPTTYVPTTRPYPIYHPTYPSTTPSSYQKCYCECKSGCKDFCRKVSVAHPKQQLTQITSTGEYAPGGQLEYTHTHQRKYYPKYAPAKAYKPYPLAYSESAAAASSPAANNINAPNYTLEELAHLLSSA</sequence>
<feature type="compositionally biased region" description="Low complexity" evidence="1">
    <location>
        <begin position="56"/>
        <end position="89"/>
    </location>
</feature>
<organism evidence="3 4">
    <name type="scientific">Drosophila busckii</name>
    <name type="common">Fruit fly</name>
    <dbReference type="NCBI Taxonomy" id="30019"/>
    <lineage>
        <taxon>Eukaryota</taxon>
        <taxon>Metazoa</taxon>
        <taxon>Ecdysozoa</taxon>
        <taxon>Arthropoda</taxon>
        <taxon>Hexapoda</taxon>
        <taxon>Insecta</taxon>
        <taxon>Pterygota</taxon>
        <taxon>Neoptera</taxon>
        <taxon>Endopterygota</taxon>
        <taxon>Diptera</taxon>
        <taxon>Brachycera</taxon>
        <taxon>Muscomorpha</taxon>
        <taxon>Ephydroidea</taxon>
        <taxon>Drosophilidae</taxon>
        <taxon>Drosophila</taxon>
    </lineage>
</organism>
<reference evidence="3 4" key="1">
    <citation type="submission" date="2015-08" db="EMBL/GenBank/DDBJ databases">
        <title>Ancestral chromatin configuration constrains chromatin evolution on differentiating sex chromosomes in Drosophila.</title>
        <authorList>
            <person name="Zhou Q."/>
            <person name="Bachtrog D."/>
        </authorList>
    </citation>
    <scope>NUCLEOTIDE SEQUENCE [LARGE SCALE GENOMIC DNA]</scope>
    <source>
        <tissue evidence="3">Whole larvae</tissue>
    </source>
</reference>
<keyword evidence="2" id="KW-0732">Signal</keyword>
<evidence type="ECO:0000313" key="4">
    <source>
        <dbReference type="Proteomes" id="UP000494163"/>
    </source>
</evidence>
<feature type="chain" id="PRO_5005803790" evidence="2">
    <location>
        <begin position="24"/>
        <end position="212"/>
    </location>
</feature>
<dbReference type="AlphaFoldDB" id="A0A0M5J182"/>
<feature type="region of interest" description="Disordered" evidence="1">
    <location>
        <begin position="47"/>
        <end position="89"/>
    </location>
</feature>
<proteinExistence type="predicted"/>
<accession>A0A0M5J182</accession>
<evidence type="ECO:0000313" key="3">
    <source>
        <dbReference type="EMBL" id="ALC38468.1"/>
    </source>
</evidence>